<protein>
    <submittedName>
        <fullName evidence="7">Putative na+/dicarboxylate na+/tricarboxylate and phosphate transporter</fullName>
    </submittedName>
</protein>
<proteinExistence type="evidence at transcript level"/>
<keyword evidence="4 6" id="KW-1133">Transmembrane helix</keyword>
<dbReference type="GO" id="GO:0015141">
    <property type="term" value="F:succinate transmembrane transporter activity"/>
    <property type="evidence" value="ECO:0007669"/>
    <property type="project" value="TreeGrafter"/>
</dbReference>
<keyword evidence="3 6" id="KW-0812">Transmembrane</keyword>
<feature type="transmembrane region" description="Helical" evidence="6">
    <location>
        <begin position="46"/>
        <end position="70"/>
    </location>
</feature>
<evidence type="ECO:0000256" key="5">
    <source>
        <dbReference type="ARBA" id="ARBA00023136"/>
    </source>
</evidence>
<evidence type="ECO:0000256" key="6">
    <source>
        <dbReference type="SAM" id="Phobius"/>
    </source>
</evidence>
<sequence>MRVHPLYFLMPVKASCLFAFMLPIATGANAILCDMGRLRTVDMMKMGFVMNVCCVLVHLATVHAIGPLVFDLHTFPAWAARDFGLGTSAALNASSQVLNSTLAEMAT</sequence>
<dbReference type="AlphaFoldDB" id="V5H861"/>
<comment type="similarity">
    <text evidence="2">Belongs to the SLC13A/DASS transporter (TC 2.A.47) family. NADC subfamily.</text>
</comment>
<accession>V5H861</accession>
<evidence type="ECO:0000313" key="7">
    <source>
        <dbReference type="EMBL" id="JAB69023.1"/>
    </source>
</evidence>
<dbReference type="InterPro" id="IPR001898">
    <property type="entry name" value="SLC13A/DASS"/>
</dbReference>
<name>V5H861_IXORI</name>
<comment type="subcellular location">
    <subcellularLocation>
        <location evidence="1">Membrane</location>
        <topology evidence="1">Multi-pass membrane protein</topology>
    </subcellularLocation>
</comment>
<organism evidence="7">
    <name type="scientific">Ixodes ricinus</name>
    <name type="common">Common tick</name>
    <name type="synonym">Acarus ricinus</name>
    <dbReference type="NCBI Taxonomy" id="34613"/>
    <lineage>
        <taxon>Eukaryota</taxon>
        <taxon>Metazoa</taxon>
        <taxon>Ecdysozoa</taxon>
        <taxon>Arthropoda</taxon>
        <taxon>Chelicerata</taxon>
        <taxon>Arachnida</taxon>
        <taxon>Acari</taxon>
        <taxon>Parasitiformes</taxon>
        <taxon>Ixodida</taxon>
        <taxon>Ixodoidea</taxon>
        <taxon>Ixodidae</taxon>
        <taxon>Ixodinae</taxon>
        <taxon>Ixodes</taxon>
    </lineage>
</organism>
<dbReference type="PANTHER" id="PTHR10283">
    <property type="entry name" value="SOLUTE CARRIER FAMILY 13 MEMBER"/>
    <property type="match status" value="1"/>
</dbReference>
<keyword evidence="5 6" id="KW-0472">Membrane</keyword>
<dbReference type="GO" id="GO:0005886">
    <property type="term" value="C:plasma membrane"/>
    <property type="evidence" value="ECO:0007669"/>
    <property type="project" value="TreeGrafter"/>
</dbReference>
<dbReference type="EMBL" id="GANP01015445">
    <property type="protein sequence ID" value="JAB69023.1"/>
    <property type="molecule type" value="mRNA"/>
</dbReference>
<evidence type="ECO:0000256" key="2">
    <source>
        <dbReference type="ARBA" id="ARBA00006772"/>
    </source>
</evidence>
<reference evidence="7" key="1">
    <citation type="journal article" date="2015" name="Sci. Rep.">
        <title>Tissue- and time-dependent transcription in Ixodes ricinus salivary glands and midguts when blood feeding on the vertebrate host.</title>
        <authorList>
            <person name="Kotsyfakis M."/>
            <person name="Schwarz A."/>
            <person name="Erhart J."/>
            <person name="Ribeiro J.M."/>
        </authorList>
    </citation>
    <scope>NUCLEOTIDE SEQUENCE</scope>
    <source>
        <tissue evidence="7">Salivary gland and midgut</tissue>
    </source>
</reference>
<evidence type="ECO:0000256" key="3">
    <source>
        <dbReference type="ARBA" id="ARBA00022692"/>
    </source>
</evidence>
<dbReference type="PANTHER" id="PTHR10283:SF82">
    <property type="entry name" value="SOLUTE CARRIER FAMILY 13 MEMBER 2"/>
    <property type="match status" value="1"/>
</dbReference>
<evidence type="ECO:0000256" key="1">
    <source>
        <dbReference type="ARBA" id="ARBA00004141"/>
    </source>
</evidence>
<dbReference type="GO" id="GO:0015137">
    <property type="term" value="F:citrate transmembrane transporter activity"/>
    <property type="evidence" value="ECO:0007669"/>
    <property type="project" value="TreeGrafter"/>
</dbReference>
<dbReference type="Pfam" id="PF00939">
    <property type="entry name" value="Na_sulph_symp"/>
    <property type="match status" value="1"/>
</dbReference>
<evidence type="ECO:0000256" key="4">
    <source>
        <dbReference type="ARBA" id="ARBA00022989"/>
    </source>
</evidence>